<dbReference type="AlphaFoldDB" id="A0A9Q3URP9"/>
<dbReference type="Proteomes" id="UP000603715">
    <property type="component" value="Unassembled WGS sequence"/>
</dbReference>
<dbReference type="Proteomes" id="UP001107960">
    <property type="component" value="Unassembled WGS sequence"/>
</dbReference>
<dbReference type="Pfam" id="PF08713">
    <property type="entry name" value="DNA_alkylation"/>
    <property type="match status" value="1"/>
</dbReference>
<evidence type="ECO:0000313" key="1">
    <source>
        <dbReference type="EMBL" id="MBD3904050.1"/>
    </source>
</evidence>
<protein>
    <submittedName>
        <fullName evidence="2">DNA alkylation repair protein</fullName>
    </submittedName>
</protein>
<gene>
    <name evidence="1" type="ORF">IEW27_05495</name>
    <name evidence="2" type="ORF">LNP80_03785</name>
</gene>
<evidence type="ECO:0000313" key="2">
    <source>
        <dbReference type="EMBL" id="MCC9033377.1"/>
    </source>
</evidence>
<reference evidence="2" key="1">
    <citation type="submission" date="2021-11" db="EMBL/GenBank/DDBJ databases">
        <title>Description of novel Chryseobacterium species.</title>
        <authorList>
            <person name="Saticioglu I.B."/>
            <person name="Ay H."/>
            <person name="Altun S."/>
            <person name="Duman M."/>
        </authorList>
    </citation>
    <scope>NUCLEOTIDE SEQUENCE</scope>
    <source>
        <strain evidence="2">C-39</strain>
    </source>
</reference>
<dbReference type="RefSeq" id="WP_191178633.1">
    <property type="nucleotide sequence ID" value="NZ_JACXXP010000004.1"/>
</dbReference>
<proteinExistence type="predicted"/>
<name>A0A9Q3URP9_9FLAO</name>
<dbReference type="InterPro" id="IPR014825">
    <property type="entry name" value="DNA_alkylation"/>
</dbReference>
<dbReference type="EMBL" id="JACXXP010000004">
    <property type="protein sequence ID" value="MBD3904050.1"/>
    <property type="molecule type" value="Genomic_DNA"/>
</dbReference>
<dbReference type="InterPro" id="IPR016024">
    <property type="entry name" value="ARM-type_fold"/>
</dbReference>
<keyword evidence="3" id="KW-1185">Reference proteome</keyword>
<evidence type="ECO:0000313" key="4">
    <source>
        <dbReference type="Proteomes" id="UP001107960"/>
    </source>
</evidence>
<dbReference type="Gene3D" id="1.25.40.290">
    <property type="entry name" value="ARM repeat domains"/>
    <property type="match status" value="1"/>
</dbReference>
<evidence type="ECO:0000313" key="3">
    <source>
        <dbReference type="Proteomes" id="UP000603715"/>
    </source>
</evidence>
<comment type="caution">
    <text evidence="2">The sequence shown here is derived from an EMBL/GenBank/DDBJ whole genome shotgun (WGS) entry which is preliminary data.</text>
</comment>
<reference evidence="3" key="2">
    <citation type="submission" date="2023-07" db="EMBL/GenBank/DDBJ databases">
        <title>Description of novel Chryseobacterium sp. strain C-2.</title>
        <authorList>
            <person name="Saticioglu I.B."/>
        </authorList>
    </citation>
    <scope>NUCLEOTIDE SEQUENCE [LARGE SCALE GENOMIC DNA]</scope>
    <source>
        <strain evidence="3">C-2</strain>
    </source>
</reference>
<sequence>MTEIKRKGFRSAKEIPQEILEQLNRGEIETANLVEWLAVDQRLLLKNLLKQFDRTQYLQPILTDIENLKKQTVNTINEAIGIGILEQSLENNDPEIIAIINNHASDLIRCWATYTIGKNQTLNIKQKLEQIQHFSADKHFGVREICWLAVRSSIAKNLTKSIKILSGWTNHIDENVRRFASEATRPRGVWCEHIEELKQNPELGLTILEPMKSDKSKYVQDSVGNWLNDASKTQPDFVKTLCENWMNESLAKETAYIVKKALRTIEKLKTGL</sequence>
<accession>A0A9Q3URP9</accession>
<dbReference type="SUPFAM" id="SSF48371">
    <property type="entry name" value="ARM repeat"/>
    <property type="match status" value="1"/>
</dbReference>
<organism evidence="2 4">
    <name type="scientific">Chryseobacterium muglaense</name>
    <dbReference type="NCBI Taxonomy" id="2893752"/>
    <lineage>
        <taxon>Bacteria</taxon>
        <taxon>Pseudomonadati</taxon>
        <taxon>Bacteroidota</taxon>
        <taxon>Flavobacteriia</taxon>
        <taxon>Flavobacteriales</taxon>
        <taxon>Weeksellaceae</taxon>
        <taxon>Chryseobacterium group</taxon>
        <taxon>Chryseobacterium</taxon>
    </lineage>
</organism>
<reference evidence="1" key="3">
    <citation type="submission" date="2024-05" db="EMBL/GenBank/DDBJ databases">
        <title>Description of novel Chryseobacterium sp. strain C-2.</title>
        <authorList>
            <person name="Saticioglu I.B."/>
        </authorList>
    </citation>
    <scope>NUCLEOTIDE SEQUENCE</scope>
    <source>
        <strain evidence="1">C-2</strain>
    </source>
</reference>
<dbReference type="EMBL" id="JAJJML010000001">
    <property type="protein sequence ID" value="MCC9033377.1"/>
    <property type="molecule type" value="Genomic_DNA"/>
</dbReference>